<dbReference type="VEuPathDB" id="FungiDB:MAPG_12107"/>
<feature type="compositionally biased region" description="Acidic residues" evidence="1">
    <location>
        <begin position="38"/>
        <end position="67"/>
    </location>
</feature>
<evidence type="ECO:0000313" key="2">
    <source>
        <dbReference type="EMBL" id="KLU93170.1"/>
    </source>
</evidence>
<organism evidence="3 4">
    <name type="scientific">Magnaporthiopsis poae (strain ATCC 64411 / 73-15)</name>
    <name type="common">Kentucky bluegrass fungus</name>
    <name type="synonym">Magnaporthe poae</name>
    <dbReference type="NCBI Taxonomy" id="644358"/>
    <lineage>
        <taxon>Eukaryota</taxon>
        <taxon>Fungi</taxon>
        <taxon>Dikarya</taxon>
        <taxon>Ascomycota</taxon>
        <taxon>Pezizomycotina</taxon>
        <taxon>Sordariomycetes</taxon>
        <taxon>Sordariomycetidae</taxon>
        <taxon>Magnaporthales</taxon>
        <taxon>Magnaporthaceae</taxon>
        <taxon>Magnaporthiopsis</taxon>
    </lineage>
</organism>
<dbReference type="SUPFAM" id="SSF51322">
    <property type="entry name" value="Cyanovirin-N"/>
    <property type="match status" value="1"/>
</dbReference>
<dbReference type="InterPro" id="IPR036673">
    <property type="entry name" value="Cyanovirin-N_sf"/>
</dbReference>
<dbReference type="OrthoDB" id="2947935at2759"/>
<reference evidence="2" key="3">
    <citation type="submission" date="2011-03" db="EMBL/GenBank/DDBJ databases">
        <title>Annotation of Magnaporthe poae ATCC 64411.</title>
        <authorList>
            <person name="Ma L.-J."/>
            <person name="Dead R."/>
            <person name="Young S.K."/>
            <person name="Zeng Q."/>
            <person name="Gargeya S."/>
            <person name="Fitzgerald M."/>
            <person name="Haas B."/>
            <person name="Abouelleil A."/>
            <person name="Alvarado L."/>
            <person name="Arachchi H.M."/>
            <person name="Berlin A."/>
            <person name="Brown A."/>
            <person name="Chapman S.B."/>
            <person name="Chen Z."/>
            <person name="Dunbar C."/>
            <person name="Freedman E."/>
            <person name="Gearin G."/>
            <person name="Gellesch M."/>
            <person name="Goldberg J."/>
            <person name="Griggs A."/>
            <person name="Gujja S."/>
            <person name="Heiman D."/>
            <person name="Howarth C."/>
            <person name="Larson L."/>
            <person name="Lui A."/>
            <person name="MacDonald P.J.P."/>
            <person name="Mehta T."/>
            <person name="Montmayeur A."/>
            <person name="Murphy C."/>
            <person name="Neiman D."/>
            <person name="Pearson M."/>
            <person name="Priest M."/>
            <person name="Roberts A."/>
            <person name="Saif S."/>
            <person name="Shea T."/>
            <person name="Shenoy N."/>
            <person name="Sisk P."/>
            <person name="Stolte C."/>
            <person name="Sykes S."/>
            <person name="Yandava C."/>
            <person name="Wortman J."/>
            <person name="Nusbaum C."/>
            <person name="Birren B."/>
        </authorList>
    </citation>
    <scope>NUCLEOTIDE SEQUENCE</scope>
    <source>
        <strain evidence="2">ATCC 64411</strain>
    </source>
</reference>
<evidence type="ECO:0000313" key="4">
    <source>
        <dbReference type="Proteomes" id="UP000011715"/>
    </source>
</evidence>
<dbReference type="AlphaFoldDB" id="A0A0C4EGV1"/>
<protein>
    <recommendedName>
        <fullName evidence="5">Cyanovirin-N domain-containing protein</fullName>
    </recommendedName>
</protein>
<feature type="region of interest" description="Disordered" evidence="1">
    <location>
        <begin position="1"/>
        <end position="74"/>
    </location>
</feature>
<dbReference type="EMBL" id="ADBL01003068">
    <property type="status" value="NOT_ANNOTATED_CDS"/>
    <property type="molecule type" value="Genomic_DNA"/>
</dbReference>
<name>A0A0C4EGV1_MAGP6</name>
<dbReference type="Gene3D" id="2.30.60.10">
    <property type="entry name" value="Cyanovirin-N"/>
    <property type="match status" value="1"/>
</dbReference>
<reference evidence="4" key="2">
    <citation type="submission" date="2010-05" db="EMBL/GenBank/DDBJ databases">
        <title>The genome sequence of Magnaporthe poae strain ATCC 64411.</title>
        <authorList>
            <person name="Ma L.-J."/>
            <person name="Dead R."/>
            <person name="Young S."/>
            <person name="Zeng Q."/>
            <person name="Koehrsen M."/>
            <person name="Alvarado L."/>
            <person name="Berlin A."/>
            <person name="Chapman S.B."/>
            <person name="Chen Z."/>
            <person name="Freedman E."/>
            <person name="Gellesch M."/>
            <person name="Goldberg J."/>
            <person name="Griggs A."/>
            <person name="Gujja S."/>
            <person name="Heilman E.R."/>
            <person name="Heiman D."/>
            <person name="Hepburn T."/>
            <person name="Howarth C."/>
            <person name="Jen D."/>
            <person name="Larson L."/>
            <person name="Mehta T."/>
            <person name="Neiman D."/>
            <person name="Pearson M."/>
            <person name="Roberts A."/>
            <person name="Saif S."/>
            <person name="Shea T."/>
            <person name="Shenoy N."/>
            <person name="Sisk P."/>
            <person name="Stolte C."/>
            <person name="Sykes S."/>
            <person name="Walk T."/>
            <person name="White J."/>
            <person name="Yandava C."/>
            <person name="Haas B."/>
            <person name="Nusbaum C."/>
            <person name="Birren B."/>
        </authorList>
    </citation>
    <scope>NUCLEOTIDE SEQUENCE [LARGE SCALE GENOMIC DNA]</scope>
    <source>
        <strain evidence="4">ATCC 64411 / 73-15</strain>
    </source>
</reference>
<accession>A0A0C4EGV1</accession>
<evidence type="ECO:0000313" key="3">
    <source>
        <dbReference type="EnsemblFungi" id="MAPG_12107T0"/>
    </source>
</evidence>
<dbReference type="eggNOG" id="ENOG502RMGS">
    <property type="taxonomic scope" value="Eukaryota"/>
</dbReference>
<evidence type="ECO:0008006" key="5">
    <source>
        <dbReference type="Google" id="ProtNLM"/>
    </source>
</evidence>
<reference evidence="3" key="4">
    <citation type="journal article" date="2015" name="G3 (Bethesda)">
        <title>Genome sequences of three phytopathogenic species of the Magnaporthaceae family of fungi.</title>
        <authorList>
            <person name="Okagaki L.H."/>
            <person name="Nunes C.C."/>
            <person name="Sailsbery J."/>
            <person name="Clay B."/>
            <person name="Brown D."/>
            <person name="John T."/>
            <person name="Oh Y."/>
            <person name="Young N."/>
            <person name="Fitzgerald M."/>
            <person name="Haas B.J."/>
            <person name="Zeng Q."/>
            <person name="Young S."/>
            <person name="Adiconis X."/>
            <person name="Fan L."/>
            <person name="Levin J.Z."/>
            <person name="Mitchell T.K."/>
            <person name="Okubara P.A."/>
            <person name="Farman M.L."/>
            <person name="Kohn L.M."/>
            <person name="Birren B."/>
            <person name="Ma L.-J."/>
            <person name="Dean R.A."/>
        </authorList>
    </citation>
    <scope>NUCLEOTIDE SEQUENCE</scope>
    <source>
        <strain evidence="3">ATCC 64411 / 73-15</strain>
    </source>
</reference>
<gene>
    <name evidence="2" type="ORF">MAPG_12107</name>
</gene>
<reference evidence="3" key="5">
    <citation type="submission" date="2015-06" db="UniProtKB">
        <authorList>
            <consortium name="EnsemblFungi"/>
        </authorList>
    </citation>
    <scope>IDENTIFICATION</scope>
    <source>
        <strain evidence="3">ATCC 64411</strain>
    </source>
</reference>
<proteinExistence type="predicted"/>
<keyword evidence="4" id="KW-1185">Reference proteome</keyword>
<sequence length="543" mass="57165">MIGRSMGLGPSGSSISKPMLEGAPSEEQEREEDYKETAEEDAERDDGVEGSDDGGDGIADDVEDSDDAGGGFVAHNDYGDDDDMGGILAYANFFANAAFTDETEIWRLAGGPANNILVAKWHRLGGDSQDVAGAAVDLNLCLGNFDGKLAWARGGMAMNTCSCSLTSRLWPGGDPKTVGFGSVDPLNDQLEISDYQRGEAGKDATKAILSCKCNASSGPVDSTINLDEGVEIKDGKLSCGSASGTSRHDASSHTGQPLRLREEAVTNTISTTGITIPTALTPPPAPATDLLYAGCKYIGVSASTPGKSILEAHCPVKTPAGSPVMYMRFMLDLDLCIVNNGGVAQFMHRGMGASSCKFSNTTNSVEWAYDCGGALGKLDITGRFTVVDNTLRCFSDGEKTEGLVPLPWACRDLRLSVDVPGTLIADCPTNLTQIEFTKVAVDMNKCIGVDENASPPKDDTAHFRRMLFSSTAFDNCRDCSLWNTTLSGSPANILNCNCRPNATAAWPDFVTSAMIGGEALLLQPHALLPDLHGGADCGSSHDP</sequence>
<reference evidence="2" key="1">
    <citation type="submission" date="2010-05" db="EMBL/GenBank/DDBJ databases">
        <title>The Genome Sequence of Magnaporthe poae strain ATCC 64411.</title>
        <authorList>
            <consortium name="The Broad Institute Genome Sequencing Platform"/>
            <consortium name="Broad Institute Genome Sequencing Center for Infectious Disease"/>
            <person name="Ma L.-J."/>
            <person name="Dead R."/>
            <person name="Young S."/>
            <person name="Zeng Q."/>
            <person name="Koehrsen M."/>
            <person name="Alvarado L."/>
            <person name="Berlin A."/>
            <person name="Chapman S.B."/>
            <person name="Chen Z."/>
            <person name="Freedman E."/>
            <person name="Gellesch M."/>
            <person name="Goldberg J."/>
            <person name="Griggs A."/>
            <person name="Gujja S."/>
            <person name="Heilman E.R."/>
            <person name="Heiman D."/>
            <person name="Hepburn T."/>
            <person name="Howarth C."/>
            <person name="Jen D."/>
            <person name="Larson L."/>
            <person name="Mehta T."/>
            <person name="Neiman D."/>
            <person name="Pearson M."/>
            <person name="Roberts A."/>
            <person name="Saif S."/>
            <person name="Shea T."/>
            <person name="Shenoy N."/>
            <person name="Sisk P."/>
            <person name="Stolte C."/>
            <person name="Sykes S."/>
            <person name="Walk T."/>
            <person name="White J."/>
            <person name="Yandava C."/>
            <person name="Haas B."/>
            <person name="Nusbaum C."/>
            <person name="Birren B."/>
        </authorList>
    </citation>
    <scope>NUCLEOTIDE SEQUENCE</scope>
    <source>
        <strain evidence="2">ATCC 64411</strain>
    </source>
</reference>
<dbReference type="EMBL" id="GL877132">
    <property type="protein sequence ID" value="KLU93170.1"/>
    <property type="molecule type" value="Genomic_DNA"/>
</dbReference>
<evidence type="ECO:0000256" key="1">
    <source>
        <dbReference type="SAM" id="MobiDB-lite"/>
    </source>
</evidence>
<feature type="region of interest" description="Disordered" evidence="1">
    <location>
        <begin position="239"/>
        <end position="260"/>
    </location>
</feature>
<dbReference type="Proteomes" id="UP000011715">
    <property type="component" value="Unassembled WGS sequence"/>
</dbReference>
<dbReference type="EnsemblFungi" id="MAPG_12107T0">
    <property type="protein sequence ID" value="MAPG_12107T0"/>
    <property type="gene ID" value="MAPG_12107"/>
</dbReference>